<dbReference type="RefSeq" id="WP_255919207.1">
    <property type="nucleotide sequence ID" value="NZ_JANFNG010000003.1"/>
</dbReference>
<organism evidence="3 4">
    <name type="scientific">Streptomyces humicola</name>
    <dbReference type="NCBI Taxonomy" id="2953240"/>
    <lineage>
        <taxon>Bacteria</taxon>
        <taxon>Bacillati</taxon>
        <taxon>Actinomycetota</taxon>
        <taxon>Actinomycetes</taxon>
        <taxon>Kitasatosporales</taxon>
        <taxon>Streptomycetaceae</taxon>
        <taxon>Streptomyces</taxon>
    </lineage>
</organism>
<feature type="compositionally biased region" description="Polar residues" evidence="1">
    <location>
        <begin position="55"/>
        <end position="75"/>
    </location>
</feature>
<gene>
    <name evidence="3" type="ORF">NGB36_06845</name>
</gene>
<evidence type="ECO:0000256" key="1">
    <source>
        <dbReference type="SAM" id="MobiDB-lite"/>
    </source>
</evidence>
<evidence type="ECO:0000313" key="4">
    <source>
        <dbReference type="Proteomes" id="UP001057702"/>
    </source>
</evidence>
<evidence type="ECO:0000313" key="3">
    <source>
        <dbReference type="EMBL" id="MCQ4080320.1"/>
    </source>
</evidence>
<feature type="compositionally biased region" description="Polar residues" evidence="1">
    <location>
        <begin position="88"/>
        <end position="108"/>
    </location>
</feature>
<protein>
    <recommendedName>
        <fullName evidence="5">Secreted protein</fullName>
    </recommendedName>
</protein>
<proteinExistence type="predicted"/>
<accession>A0ABT1PTN8</accession>
<sequence length="108" mass="11204">MFSRKKIAAVSGLLIGLAMTCAGVAQADDAGPSSGCTTDDQGNVTCMQQGQNNYTSKDGRNVVQQSRDCSTTYRQGSEAWPEVGVGQTGTTSTETGPAINCSNSYSQP</sequence>
<feature type="region of interest" description="Disordered" evidence="1">
    <location>
        <begin position="55"/>
        <end position="108"/>
    </location>
</feature>
<dbReference type="Proteomes" id="UP001057702">
    <property type="component" value="Unassembled WGS sequence"/>
</dbReference>
<feature type="chain" id="PRO_5045960855" description="Secreted protein" evidence="2">
    <location>
        <begin position="28"/>
        <end position="108"/>
    </location>
</feature>
<feature type="signal peptide" evidence="2">
    <location>
        <begin position="1"/>
        <end position="27"/>
    </location>
</feature>
<dbReference type="EMBL" id="JANFNG010000003">
    <property type="protein sequence ID" value="MCQ4080320.1"/>
    <property type="molecule type" value="Genomic_DNA"/>
</dbReference>
<keyword evidence="2" id="KW-0732">Signal</keyword>
<evidence type="ECO:0000256" key="2">
    <source>
        <dbReference type="SAM" id="SignalP"/>
    </source>
</evidence>
<evidence type="ECO:0008006" key="5">
    <source>
        <dbReference type="Google" id="ProtNLM"/>
    </source>
</evidence>
<reference evidence="3" key="1">
    <citation type="submission" date="2022-06" db="EMBL/GenBank/DDBJ databases">
        <title>Draft genome sequence of Streptomyces sp. RB6PN25 isolated from peat swamp forest in Thailand.</title>
        <authorList>
            <person name="Duangmal K."/>
            <person name="Klaysubun C."/>
        </authorList>
    </citation>
    <scope>NUCLEOTIDE SEQUENCE</scope>
    <source>
        <strain evidence="3">RB6PN25</strain>
    </source>
</reference>
<name>A0ABT1PTN8_9ACTN</name>
<keyword evidence="4" id="KW-1185">Reference proteome</keyword>
<comment type="caution">
    <text evidence="3">The sequence shown here is derived from an EMBL/GenBank/DDBJ whole genome shotgun (WGS) entry which is preliminary data.</text>
</comment>